<feature type="signal peptide" evidence="1">
    <location>
        <begin position="1"/>
        <end position="22"/>
    </location>
</feature>
<dbReference type="SMART" id="SM00710">
    <property type="entry name" value="PbH1"/>
    <property type="match status" value="9"/>
</dbReference>
<dbReference type="SUPFAM" id="SSF51126">
    <property type="entry name" value="Pectin lyase-like"/>
    <property type="match status" value="2"/>
</dbReference>
<dbReference type="Gene3D" id="2.160.20.10">
    <property type="entry name" value="Single-stranded right-handed beta-helix, Pectin lyase-like"/>
    <property type="match status" value="2"/>
</dbReference>
<keyword evidence="1" id="KW-0732">Signal</keyword>
<dbReference type="STRING" id="321267.SHM7688_02958"/>
<dbReference type="InterPro" id="IPR038177">
    <property type="entry name" value="IAT_beta_sf"/>
</dbReference>
<organism evidence="3 4">
    <name type="scientific">Shimia marina</name>
    <dbReference type="NCBI Taxonomy" id="321267"/>
    <lineage>
        <taxon>Bacteria</taxon>
        <taxon>Pseudomonadati</taxon>
        <taxon>Pseudomonadota</taxon>
        <taxon>Alphaproteobacteria</taxon>
        <taxon>Rhodobacterales</taxon>
        <taxon>Roseobacteraceae</taxon>
    </lineage>
</organism>
<dbReference type="InterPro" id="IPR012334">
    <property type="entry name" value="Pectin_lyas_fold"/>
</dbReference>
<evidence type="ECO:0000256" key="1">
    <source>
        <dbReference type="SAM" id="SignalP"/>
    </source>
</evidence>
<gene>
    <name evidence="3" type="ORF">SHM7688_02958</name>
</gene>
<dbReference type="InterPro" id="IPR011050">
    <property type="entry name" value="Pectin_lyase_fold/virulence"/>
</dbReference>
<name>A0A0P1FDQ7_9RHOB</name>
<proteinExistence type="predicted"/>
<reference evidence="3 4" key="1">
    <citation type="submission" date="2015-09" db="EMBL/GenBank/DDBJ databases">
        <authorList>
            <consortium name="Swine Surveillance"/>
        </authorList>
    </citation>
    <scope>NUCLEOTIDE SEQUENCE [LARGE SCALE GENOMIC DNA]</scope>
    <source>
        <strain evidence="3 4">CECT 7688</strain>
    </source>
</reference>
<dbReference type="Pfam" id="PF11924">
    <property type="entry name" value="IAT_beta"/>
    <property type="match status" value="1"/>
</dbReference>
<dbReference type="AlphaFoldDB" id="A0A0P1FDQ7"/>
<evidence type="ECO:0000313" key="4">
    <source>
        <dbReference type="Proteomes" id="UP000054823"/>
    </source>
</evidence>
<sequence length="765" mass="80218">MKMNKIAASGLCMLLGTTCLHAADIRIDAGDQDRLGVTLRLPITVEDQQATFAQLQWQRNKRDDLTWSAGLMHRRKLSGDWIMGLGGFADHTEDEVNNGFTQVSVAAELMRNGFESRLNGYVPIGDRTKANANYNALVEADGTIRFRGGESHAMRGVDFEFGPRFDFAALGGGSLGLFAGGFLFDHDDSDSYHGATARAEVRFDDILLGFEGTTIRAGLYGENSDGETEGSAYLSLTIPLGGKKHKAQRDLLRDVIRREYVTLQRGAYGAQEGVQIGGRDISTFRRVEGGSAAAVQNAGAARAEDDLATVLSDAGENSVVFASGSFTEASGLTLAEGQMLIGGGGAVMVRSESGVDMPLYNSGTAAQLSASAGNDVVTLSDNSGVSGFALSGGERALVGQNVSDVWASGVSVSNTTSDGVYFNQVTNGRLTNVSVADVGGNGVSIANSTNVSIKGFSLARATDNGVLLRDSSDFSLTDASFTEMPICENNSLCEFSIFSPNNVPNSAVNAVGVTNARFADIEMTDVTYGFFLGSRIDTANFSNSIQDASSNITLEDVSITNSRREGILAVAVEGLQMENITIDNSAQAQDMDLIVIQSGGETRLNNGTLRGGINGLMFVNGLGLDANAIDPDMQFSTVTIDGTSRAGIFLNPVHNVSFENVAIRNAGTHGVHFQGDSFGFNGGPVTNIDFDGVSVDNAALSGAYFFGPTVDATGDITVTNTAGDCAALVGPFYGTELTNQPGESLTINGTTMTTAALSDCTGSPF</sequence>
<evidence type="ECO:0000259" key="2">
    <source>
        <dbReference type="Pfam" id="PF11924"/>
    </source>
</evidence>
<dbReference type="OrthoDB" id="8320584at2"/>
<accession>A0A0P1FDQ7</accession>
<dbReference type="Proteomes" id="UP000054823">
    <property type="component" value="Unassembled WGS sequence"/>
</dbReference>
<dbReference type="InterPro" id="IPR024519">
    <property type="entry name" value="IAT_beta"/>
</dbReference>
<feature type="domain" description="Inverse autotransporter beta-domain" evidence="2">
    <location>
        <begin position="41"/>
        <end position="133"/>
    </location>
</feature>
<protein>
    <recommendedName>
        <fullName evidence="2">Inverse autotransporter beta-domain domain-containing protein</fullName>
    </recommendedName>
</protein>
<dbReference type="Gene3D" id="2.40.160.160">
    <property type="entry name" value="Inverse autotransporter, beta-domain"/>
    <property type="match status" value="1"/>
</dbReference>
<dbReference type="EMBL" id="CYPW01000027">
    <property type="protein sequence ID" value="CUH53504.1"/>
    <property type="molecule type" value="Genomic_DNA"/>
</dbReference>
<evidence type="ECO:0000313" key="3">
    <source>
        <dbReference type="EMBL" id="CUH53504.1"/>
    </source>
</evidence>
<keyword evidence="4" id="KW-1185">Reference proteome</keyword>
<feature type="chain" id="PRO_5006062507" description="Inverse autotransporter beta-domain domain-containing protein" evidence="1">
    <location>
        <begin position="23"/>
        <end position="765"/>
    </location>
</feature>
<dbReference type="RefSeq" id="WP_058240655.1">
    <property type="nucleotide sequence ID" value="NZ_CYPW01000027.1"/>
</dbReference>
<dbReference type="InterPro" id="IPR006626">
    <property type="entry name" value="PbH1"/>
</dbReference>